<evidence type="ECO:0000256" key="1">
    <source>
        <dbReference type="SAM" id="Phobius"/>
    </source>
</evidence>
<evidence type="ECO:0000313" key="4">
    <source>
        <dbReference type="Proteomes" id="UP000028824"/>
    </source>
</evidence>
<keyword evidence="1" id="KW-0472">Membrane</keyword>
<keyword evidence="4" id="KW-1185">Reference proteome</keyword>
<organism evidence="3 4">
    <name type="scientific">Paenirhodobacter enshiensis</name>
    <dbReference type="NCBI Taxonomy" id="1105367"/>
    <lineage>
        <taxon>Bacteria</taxon>
        <taxon>Pseudomonadati</taxon>
        <taxon>Pseudomonadota</taxon>
        <taxon>Alphaproteobacteria</taxon>
        <taxon>Rhodobacterales</taxon>
        <taxon>Rhodobacter group</taxon>
        <taxon>Paenirhodobacter</taxon>
    </lineage>
</organism>
<dbReference type="Pfam" id="PF13400">
    <property type="entry name" value="Tad"/>
    <property type="match status" value="1"/>
</dbReference>
<feature type="transmembrane region" description="Helical" evidence="1">
    <location>
        <begin position="31"/>
        <end position="54"/>
    </location>
</feature>
<accession>A0A086Y767</accession>
<dbReference type="SUPFAM" id="SSF53300">
    <property type="entry name" value="vWA-like"/>
    <property type="match status" value="1"/>
</dbReference>
<dbReference type="AlphaFoldDB" id="A0A086Y767"/>
<dbReference type="EMBL" id="JFZB01000002">
    <property type="protein sequence ID" value="KFI30117.1"/>
    <property type="molecule type" value="Genomic_DNA"/>
</dbReference>
<gene>
    <name evidence="3" type="ORF">CG50_06525</name>
</gene>
<comment type="caution">
    <text evidence="3">The sequence shown here is derived from an EMBL/GenBank/DDBJ whole genome shotgun (WGS) entry which is preliminary data.</text>
</comment>
<dbReference type="eggNOG" id="COG4655">
    <property type="taxonomic scope" value="Bacteria"/>
</dbReference>
<evidence type="ECO:0000313" key="3">
    <source>
        <dbReference type="EMBL" id="KFI30117.1"/>
    </source>
</evidence>
<protein>
    <recommendedName>
        <fullName evidence="2">Putative Flp pilus-assembly TadG-like N-terminal domain-containing protein</fullName>
    </recommendedName>
</protein>
<dbReference type="Proteomes" id="UP000028824">
    <property type="component" value="Unassembled WGS sequence"/>
</dbReference>
<sequence>MQQKSGRNRSDSRSVAIRTALKTRLASEDGALLPLALMMFVFMMCVTGLAIDFVREEEMRTKIQNTLDRAVLAATSLSQDLDPVEVVSDYLNKAGLGAVAVNTVVQQGTNMEWRQVTATTDDSINTMFGKLVGINTLGVSGNSQAREEIGNVEISLVLDISGSMNDTVTVNGKSTTRIAALRSAATTFVGKMFDSVQGPDVPAGRLSISVVPYNQQVSLGSTTAAGFTLSSDHAQNTCADVEMLSTSSLAISPSTTLQRTMYGDSFNYSGQLALTGSSWSLPQTTNVKNCPEYSYASVLAWANDETKINSKINGLSAAGDTGIDIGARWGLALLDPSTQPALTTLINRGSVDTALAGRPFNYASTSSTQDDSAMKVMVLMTDGQNTRSYSTKAAYRTGNSGFYSTKSATTFSTSTYASWGSTSDWASLYYYDSTRRMYYSMSGKSWSTSVSGTLYPITWQTIWGKNYTLQYVAQTFLYPPWHSVDTSVTKQSAYDTMAIKSEFDGKDTALNDLCTVAKDSSHDIYIFTVAVDAPSDGAAILKKCATNAGYAYDVDSNDLSTAFTSIASSINALRLTN</sequence>
<keyword evidence="1" id="KW-0812">Transmembrane</keyword>
<dbReference type="Gene3D" id="3.40.50.410">
    <property type="entry name" value="von Willebrand factor, type A domain"/>
    <property type="match status" value="1"/>
</dbReference>
<dbReference type="InterPro" id="IPR028087">
    <property type="entry name" value="Tad_N"/>
</dbReference>
<proteinExistence type="predicted"/>
<dbReference type="STRING" id="1105367.CG50_06525"/>
<feature type="domain" description="Putative Flp pilus-assembly TadG-like N-terminal" evidence="2">
    <location>
        <begin position="30"/>
        <end position="74"/>
    </location>
</feature>
<evidence type="ECO:0000259" key="2">
    <source>
        <dbReference type="Pfam" id="PF13400"/>
    </source>
</evidence>
<dbReference type="OrthoDB" id="7522752at2"/>
<dbReference type="RefSeq" id="WP_036634466.1">
    <property type="nucleotide sequence ID" value="NZ_JFZB01000002.1"/>
</dbReference>
<dbReference type="InterPro" id="IPR036465">
    <property type="entry name" value="vWFA_dom_sf"/>
</dbReference>
<name>A0A086Y767_9RHOB</name>
<keyword evidence="1" id="KW-1133">Transmembrane helix</keyword>
<reference evidence="3 4" key="1">
    <citation type="submission" date="2014-03" db="EMBL/GenBank/DDBJ databases">
        <title>Genome of Paenirhodobacter enshiensis DW2-9.</title>
        <authorList>
            <person name="Wang D."/>
            <person name="Wang G."/>
        </authorList>
    </citation>
    <scope>NUCLEOTIDE SEQUENCE [LARGE SCALE GENOMIC DNA]</scope>
    <source>
        <strain evidence="3 4">DW2-9</strain>
    </source>
</reference>